<keyword evidence="3 6" id="KW-0547">Nucleotide-binding</keyword>
<dbReference type="Gene3D" id="1.10.510.10">
    <property type="entry name" value="Transferase(Phosphotransferase) domain 1"/>
    <property type="match status" value="1"/>
</dbReference>
<feature type="domain" description="Protein kinase" evidence="7">
    <location>
        <begin position="355"/>
        <end position="602"/>
    </location>
</feature>
<accession>A0A6A5FSV7</accession>
<dbReference type="SMART" id="SM00220">
    <property type="entry name" value="S_TKc"/>
    <property type="match status" value="1"/>
</dbReference>
<dbReference type="SMR" id="A0A6A5FSV7"/>
<dbReference type="PROSITE" id="PS00108">
    <property type="entry name" value="PROTEIN_KINASE_ST"/>
    <property type="match status" value="1"/>
</dbReference>
<dbReference type="RefSeq" id="XP_053578190.1">
    <property type="nucleotide sequence ID" value="XM_053734624.1"/>
</dbReference>
<dbReference type="GeneID" id="9823074"/>
<dbReference type="AlphaFoldDB" id="A0A6A5FSV7"/>
<dbReference type="CTD" id="9823074"/>
<dbReference type="Pfam" id="PF00069">
    <property type="entry name" value="Pkinase"/>
    <property type="match status" value="1"/>
</dbReference>
<proteinExistence type="predicted"/>
<evidence type="ECO:0000256" key="2">
    <source>
        <dbReference type="ARBA" id="ARBA00022679"/>
    </source>
</evidence>
<dbReference type="EMBL" id="WUAV01000006">
    <property type="protein sequence ID" value="KAF1745609.1"/>
    <property type="molecule type" value="Genomic_DNA"/>
</dbReference>
<keyword evidence="4" id="KW-0418">Kinase</keyword>
<evidence type="ECO:0000313" key="9">
    <source>
        <dbReference type="Proteomes" id="UP000483820"/>
    </source>
</evidence>
<dbReference type="SUPFAM" id="SSF50978">
    <property type="entry name" value="WD40 repeat-like"/>
    <property type="match status" value="1"/>
</dbReference>
<dbReference type="GO" id="GO:0004674">
    <property type="term" value="F:protein serine/threonine kinase activity"/>
    <property type="evidence" value="ECO:0007669"/>
    <property type="project" value="UniProtKB-KW"/>
</dbReference>
<feature type="binding site" evidence="6">
    <location>
        <position position="384"/>
    </location>
    <ligand>
        <name>ATP</name>
        <dbReference type="ChEBI" id="CHEBI:30616"/>
    </ligand>
</feature>
<keyword evidence="2" id="KW-0808">Transferase</keyword>
<evidence type="ECO:0000313" key="8">
    <source>
        <dbReference type="EMBL" id="KAF1745609.1"/>
    </source>
</evidence>
<evidence type="ECO:0000256" key="5">
    <source>
        <dbReference type="ARBA" id="ARBA00022840"/>
    </source>
</evidence>
<dbReference type="PROSITE" id="PS50011">
    <property type="entry name" value="PROTEIN_KINASE_DOM"/>
    <property type="match status" value="1"/>
</dbReference>
<keyword evidence="1" id="KW-0723">Serine/threonine-protein kinase</keyword>
<organism evidence="8 9">
    <name type="scientific">Caenorhabditis remanei</name>
    <name type="common">Caenorhabditis vulgaris</name>
    <dbReference type="NCBI Taxonomy" id="31234"/>
    <lineage>
        <taxon>Eukaryota</taxon>
        <taxon>Metazoa</taxon>
        <taxon>Ecdysozoa</taxon>
        <taxon>Nematoda</taxon>
        <taxon>Chromadorea</taxon>
        <taxon>Rhabditida</taxon>
        <taxon>Rhabditina</taxon>
        <taxon>Rhabditomorpha</taxon>
        <taxon>Rhabditoidea</taxon>
        <taxon>Rhabditidae</taxon>
        <taxon>Peloderinae</taxon>
        <taxon>Caenorhabditis</taxon>
    </lineage>
</organism>
<comment type="caution">
    <text evidence="8">The sequence shown here is derived from an EMBL/GenBank/DDBJ whole genome shotgun (WGS) entry which is preliminary data.</text>
</comment>
<gene>
    <name evidence="8" type="ORF">GCK72_022056</name>
</gene>
<dbReference type="InterPro" id="IPR008271">
    <property type="entry name" value="Ser/Thr_kinase_AS"/>
</dbReference>
<dbReference type="InterPro" id="IPR017441">
    <property type="entry name" value="Protein_kinase_ATP_BS"/>
</dbReference>
<evidence type="ECO:0000256" key="1">
    <source>
        <dbReference type="ARBA" id="ARBA00022527"/>
    </source>
</evidence>
<dbReference type="InterPro" id="IPR011009">
    <property type="entry name" value="Kinase-like_dom_sf"/>
</dbReference>
<dbReference type="PANTHER" id="PTHR24345:SF91">
    <property type="entry name" value="SERINE_THREONINE-PROTEIN KINASE PLK4"/>
    <property type="match status" value="1"/>
</dbReference>
<dbReference type="GO" id="GO:0005634">
    <property type="term" value="C:nucleus"/>
    <property type="evidence" value="ECO:0007669"/>
    <property type="project" value="TreeGrafter"/>
</dbReference>
<dbReference type="Proteomes" id="UP000483820">
    <property type="component" value="Chromosome X"/>
</dbReference>
<dbReference type="PROSITE" id="PS00107">
    <property type="entry name" value="PROTEIN_KINASE_ATP"/>
    <property type="match status" value="1"/>
</dbReference>
<dbReference type="KEGG" id="crq:GCK72_022056"/>
<dbReference type="SUPFAM" id="SSF56112">
    <property type="entry name" value="Protein kinase-like (PK-like)"/>
    <property type="match status" value="1"/>
</dbReference>
<dbReference type="Gene3D" id="2.130.10.10">
    <property type="entry name" value="YVTN repeat-like/Quinoprotein amine dehydrogenase"/>
    <property type="match status" value="1"/>
</dbReference>
<sequence>MNRIECCPVDVALVSEQVVASVTSDSLTLFSTECSTVLETYRANSIVNVYADKDHIHMIGAKPLVYTVDVENSAVESKEISSLAMICCSDFLREENKLLLCSEDLSNKVVLLYDVNTHSVVNKFKTDREVTSVKFRSKNFEVMTAGKNGIWKIYDIRGSSQNPVSTQYDLGGQLRLQGHTGSVSYCLSHVNGANSLYTWKGQGRPQKRWEYSDREWFVGLLPGDNPDDTFAVHGFFKNAQAIITSTKNLPAHKTKYFHKYGTKDESGHFCMNELNKKTFVTACKTGIVVQSAEFSVPDYAKHTARLKDAVRKQKKRMFEDVEHKEMEKVRIRWETEAKKNEGLNVFDTHLSEESFEIGGTLGAGSFGVVFKATSKKTGKDFALKVMPNRCSVYTEKFVTERELLIQREMSHKNIVPMYAAFQTKLSVFFVYEIMNESLQDVLNKKKPMLLAVNETAWLTECVASGLCYIHKRGVLHRDLKPDNILYDKNGLAKISDFGVATDERHGTICGSPGYIAREVISRQKQTPALDCFSLGVILHRSCVGRTPFELPDGHVSDEYVTKCKYSPPVSMNLSVREVTTNLIKKSPSERWTAKQVLYSQLVTDFQHQREYNLQKLVRDNELLSSKDVNTCLNLPLTE</sequence>
<evidence type="ECO:0000256" key="4">
    <source>
        <dbReference type="ARBA" id="ARBA00022777"/>
    </source>
</evidence>
<evidence type="ECO:0000259" key="7">
    <source>
        <dbReference type="PROSITE" id="PS50011"/>
    </source>
</evidence>
<dbReference type="GO" id="GO:0005524">
    <property type="term" value="F:ATP binding"/>
    <property type="evidence" value="ECO:0007669"/>
    <property type="project" value="UniProtKB-UniRule"/>
</dbReference>
<dbReference type="InterPro" id="IPR000719">
    <property type="entry name" value="Prot_kinase_dom"/>
</dbReference>
<dbReference type="PANTHER" id="PTHR24345">
    <property type="entry name" value="SERINE/THREONINE-PROTEIN KINASE PLK"/>
    <property type="match status" value="1"/>
</dbReference>
<protein>
    <recommendedName>
        <fullName evidence="7">Protein kinase domain-containing protein</fullName>
    </recommendedName>
</protein>
<name>A0A6A5FSV7_CAERE</name>
<evidence type="ECO:0000256" key="6">
    <source>
        <dbReference type="PROSITE-ProRule" id="PRU10141"/>
    </source>
</evidence>
<evidence type="ECO:0000256" key="3">
    <source>
        <dbReference type="ARBA" id="ARBA00022741"/>
    </source>
</evidence>
<dbReference type="InterPro" id="IPR036322">
    <property type="entry name" value="WD40_repeat_dom_sf"/>
</dbReference>
<dbReference type="InterPro" id="IPR015943">
    <property type="entry name" value="WD40/YVTN_repeat-like_dom_sf"/>
</dbReference>
<keyword evidence="5 6" id="KW-0067">ATP-binding</keyword>
<reference evidence="8 9" key="1">
    <citation type="submission" date="2019-12" db="EMBL/GenBank/DDBJ databases">
        <title>Chromosome-level assembly of the Caenorhabditis remanei genome.</title>
        <authorList>
            <person name="Teterina A.A."/>
            <person name="Willis J.H."/>
            <person name="Phillips P.C."/>
        </authorList>
    </citation>
    <scope>NUCLEOTIDE SEQUENCE [LARGE SCALE GENOMIC DNA]</scope>
    <source>
        <strain evidence="8 9">PX506</strain>
        <tissue evidence="8">Whole organism</tissue>
    </source>
</reference>